<evidence type="ECO:0000313" key="9">
    <source>
        <dbReference type="Proteomes" id="UP000826014"/>
    </source>
</evidence>
<dbReference type="InterPro" id="IPR025657">
    <property type="entry name" value="RadC_JAB"/>
</dbReference>
<evidence type="ECO:0000256" key="5">
    <source>
        <dbReference type="ARBA" id="ARBA00023049"/>
    </source>
</evidence>
<proteinExistence type="inferred from homology"/>
<dbReference type="InterPro" id="IPR001405">
    <property type="entry name" value="UPF0758"/>
</dbReference>
<dbReference type="SUPFAM" id="SSF47781">
    <property type="entry name" value="RuvA domain 2-like"/>
    <property type="match status" value="1"/>
</dbReference>
<dbReference type="InterPro" id="IPR037518">
    <property type="entry name" value="MPN"/>
</dbReference>
<dbReference type="Pfam" id="PF20582">
    <property type="entry name" value="UPF0758_N"/>
    <property type="match status" value="1"/>
</dbReference>
<dbReference type="Pfam" id="PF04002">
    <property type="entry name" value="RadC"/>
    <property type="match status" value="1"/>
</dbReference>
<evidence type="ECO:0000259" key="7">
    <source>
        <dbReference type="PROSITE" id="PS50249"/>
    </source>
</evidence>
<name>A0ABX8V026_9BACT</name>
<evidence type="ECO:0000313" key="8">
    <source>
        <dbReference type="EMBL" id="QYF48491.1"/>
    </source>
</evidence>
<dbReference type="Gene3D" id="3.40.140.10">
    <property type="entry name" value="Cytidine Deaminase, domain 2"/>
    <property type="match status" value="1"/>
</dbReference>
<gene>
    <name evidence="8" type="ORF">RHABOEDO_000662</name>
</gene>
<dbReference type="InterPro" id="IPR046778">
    <property type="entry name" value="UPF0758_N"/>
</dbReference>
<evidence type="ECO:0000256" key="4">
    <source>
        <dbReference type="ARBA" id="ARBA00022833"/>
    </source>
</evidence>
<keyword evidence="9" id="KW-1185">Reference proteome</keyword>
<dbReference type="CDD" id="cd08071">
    <property type="entry name" value="MPN_DUF2466"/>
    <property type="match status" value="1"/>
</dbReference>
<organism evidence="8 9">
    <name type="scientific">Candidatus Rhabdochlamydia oedothoracis</name>
    <dbReference type="NCBI Taxonomy" id="2720720"/>
    <lineage>
        <taxon>Bacteria</taxon>
        <taxon>Pseudomonadati</taxon>
        <taxon>Chlamydiota</taxon>
        <taxon>Chlamydiia</taxon>
        <taxon>Parachlamydiales</taxon>
        <taxon>Candidatus Rhabdochlamydiaceae</taxon>
        <taxon>Candidatus Rhabdochlamydia</taxon>
    </lineage>
</organism>
<keyword evidence="3" id="KW-0378">Hydrolase</keyword>
<comment type="similarity">
    <text evidence="6">Belongs to the UPF0758 family.</text>
</comment>
<dbReference type="EMBL" id="CP075587">
    <property type="protein sequence ID" value="QYF48491.1"/>
    <property type="molecule type" value="Genomic_DNA"/>
</dbReference>
<dbReference type="PROSITE" id="PS50249">
    <property type="entry name" value="MPN"/>
    <property type="match status" value="1"/>
</dbReference>
<dbReference type="InterPro" id="IPR020891">
    <property type="entry name" value="UPF0758_CS"/>
</dbReference>
<dbReference type="Gene3D" id="1.10.150.20">
    <property type="entry name" value="5' to 3' exonuclease, C-terminal subdomain"/>
    <property type="match status" value="1"/>
</dbReference>
<evidence type="ECO:0000256" key="6">
    <source>
        <dbReference type="RuleBase" id="RU003797"/>
    </source>
</evidence>
<keyword evidence="2" id="KW-0479">Metal-binding</keyword>
<accession>A0ABX8V026</accession>
<dbReference type="PANTHER" id="PTHR30471">
    <property type="entry name" value="DNA REPAIR PROTEIN RADC"/>
    <property type="match status" value="1"/>
</dbReference>
<evidence type="ECO:0000256" key="3">
    <source>
        <dbReference type="ARBA" id="ARBA00022801"/>
    </source>
</evidence>
<keyword evidence="4" id="KW-0862">Zinc</keyword>
<keyword evidence="5" id="KW-0482">Metalloprotease</keyword>
<dbReference type="Proteomes" id="UP000826014">
    <property type="component" value="Chromosome"/>
</dbReference>
<dbReference type="PROSITE" id="PS01302">
    <property type="entry name" value="UPF0758"/>
    <property type="match status" value="1"/>
</dbReference>
<protein>
    <submittedName>
        <fullName evidence="8">UPF0758 protein YsxA</fullName>
    </submittedName>
</protein>
<keyword evidence="1" id="KW-0645">Protease</keyword>
<dbReference type="RefSeq" id="WP_215217164.1">
    <property type="nucleotide sequence ID" value="NZ_CP075587.1"/>
</dbReference>
<dbReference type="PANTHER" id="PTHR30471:SF3">
    <property type="entry name" value="UPF0758 PROTEIN YEES-RELATED"/>
    <property type="match status" value="1"/>
</dbReference>
<sequence length="230" mass="25639">MTLKAIPAEERPRERLLRDGIDSLSLAELIAIVLSSGTRGKSVLSLSEELIVRFGSLEYLLDASVIELMELKGIGLAKAIQLKAVFGIALKCRRPQSLKKYSIQSVEEAYLLAKGEIGHYSQEILLVILRDVRGFLIHREQVAVGTLSQVLIHPREVFYPAVRYKAHSMILAHNHPSGDPTPSHADIELTKVLMQSGQIMGIEIDDHLIIGRDRFVSLKEQGVMNSFSKY</sequence>
<reference evidence="8 9" key="1">
    <citation type="journal article" date="2022" name="bioRxiv">
        <title>Ecology and evolution of chlamydial symbionts of arthropods.</title>
        <authorList>
            <person name="Halter T."/>
            <person name="Koestlbacher S."/>
            <person name="Collingro A."/>
            <person name="Sixt B.S."/>
            <person name="Toenshoff E.R."/>
            <person name="Hendrickx F."/>
            <person name="Kostanjsek R."/>
            <person name="Horn M."/>
        </authorList>
    </citation>
    <scope>NUCLEOTIDE SEQUENCE [LARGE SCALE GENOMIC DNA]</scope>
    <source>
        <strain evidence="8">W744xW776</strain>
    </source>
</reference>
<evidence type="ECO:0000256" key="2">
    <source>
        <dbReference type="ARBA" id="ARBA00022723"/>
    </source>
</evidence>
<feature type="domain" description="MPN" evidence="7">
    <location>
        <begin position="91"/>
        <end position="224"/>
    </location>
</feature>
<evidence type="ECO:0000256" key="1">
    <source>
        <dbReference type="ARBA" id="ARBA00022670"/>
    </source>
</evidence>
<dbReference type="NCBIfam" id="NF000642">
    <property type="entry name" value="PRK00024.1"/>
    <property type="match status" value="1"/>
</dbReference>
<dbReference type="NCBIfam" id="TIGR00608">
    <property type="entry name" value="radc"/>
    <property type="match status" value="1"/>
</dbReference>
<dbReference type="InterPro" id="IPR010994">
    <property type="entry name" value="RuvA_2-like"/>
</dbReference>